<dbReference type="KEGG" id="tut:107359210"/>
<reference evidence="3" key="1">
    <citation type="submission" date="2011-08" db="EMBL/GenBank/DDBJ databases">
        <authorList>
            <person name="Rombauts S."/>
        </authorList>
    </citation>
    <scope>NUCLEOTIDE SEQUENCE</scope>
    <source>
        <strain evidence="3">London</strain>
    </source>
</reference>
<protein>
    <submittedName>
        <fullName evidence="2">Uncharacterized protein</fullName>
    </submittedName>
</protein>
<dbReference type="Proteomes" id="UP000015104">
    <property type="component" value="Unassembled WGS sequence"/>
</dbReference>
<evidence type="ECO:0000313" key="2">
    <source>
        <dbReference type="EnsemblMetazoa" id="tetur03g09790.1"/>
    </source>
</evidence>
<accession>T1K110</accession>
<evidence type="ECO:0000313" key="3">
    <source>
        <dbReference type="Proteomes" id="UP000015104"/>
    </source>
</evidence>
<feature type="compositionally biased region" description="Basic and acidic residues" evidence="1">
    <location>
        <begin position="147"/>
        <end position="159"/>
    </location>
</feature>
<dbReference type="EnsemblMetazoa" id="tetur03g09790.1">
    <property type="protein sequence ID" value="tetur03g09790.1"/>
    <property type="gene ID" value="tetur03g09790"/>
</dbReference>
<dbReference type="EMBL" id="CAEY01001146">
    <property type="status" value="NOT_ANNOTATED_CDS"/>
    <property type="molecule type" value="Genomic_DNA"/>
</dbReference>
<feature type="compositionally biased region" description="Low complexity" evidence="1">
    <location>
        <begin position="24"/>
        <end position="37"/>
    </location>
</feature>
<gene>
    <name evidence="2" type="primary">107359210</name>
</gene>
<proteinExistence type="predicted"/>
<keyword evidence="3" id="KW-1185">Reference proteome</keyword>
<dbReference type="HOGENOM" id="CLU_1663030_0_0_1"/>
<name>T1K110_TETUR</name>
<evidence type="ECO:0000256" key="1">
    <source>
        <dbReference type="SAM" id="MobiDB-lite"/>
    </source>
</evidence>
<feature type="region of interest" description="Disordered" evidence="1">
    <location>
        <begin position="1"/>
        <end position="40"/>
    </location>
</feature>
<sequence>MSTSESKINPDAVGWSKPDSGSPTSQGISTATTSSSTKPTINLTTLDKIKRFFFSKEEWEAYLIEKLEEQEKKKGGDLTLETKSDSNSKKNVVSWLKTVFPSQEDANSFLKIQIDKMQESQQSAPTSPNVTSTSSPSASAFTSPKELQSEAKLTEDKPT</sequence>
<organism evidence="2 3">
    <name type="scientific">Tetranychus urticae</name>
    <name type="common">Two-spotted spider mite</name>
    <dbReference type="NCBI Taxonomy" id="32264"/>
    <lineage>
        <taxon>Eukaryota</taxon>
        <taxon>Metazoa</taxon>
        <taxon>Ecdysozoa</taxon>
        <taxon>Arthropoda</taxon>
        <taxon>Chelicerata</taxon>
        <taxon>Arachnida</taxon>
        <taxon>Acari</taxon>
        <taxon>Acariformes</taxon>
        <taxon>Trombidiformes</taxon>
        <taxon>Prostigmata</taxon>
        <taxon>Eleutherengona</taxon>
        <taxon>Raphignathae</taxon>
        <taxon>Tetranychoidea</taxon>
        <taxon>Tetranychidae</taxon>
        <taxon>Tetranychus</taxon>
    </lineage>
</organism>
<dbReference type="AlphaFoldDB" id="T1K110"/>
<feature type="region of interest" description="Disordered" evidence="1">
    <location>
        <begin position="67"/>
        <end position="90"/>
    </location>
</feature>
<feature type="region of interest" description="Disordered" evidence="1">
    <location>
        <begin position="113"/>
        <end position="159"/>
    </location>
</feature>
<reference evidence="2" key="2">
    <citation type="submission" date="2015-06" db="UniProtKB">
        <authorList>
            <consortium name="EnsemblMetazoa"/>
        </authorList>
    </citation>
    <scope>IDENTIFICATION</scope>
</reference>
<feature type="compositionally biased region" description="Basic and acidic residues" evidence="1">
    <location>
        <begin position="67"/>
        <end position="88"/>
    </location>
</feature>
<feature type="compositionally biased region" description="Low complexity" evidence="1">
    <location>
        <begin position="123"/>
        <end position="144"/>
    </location>
</feature>